<dbReference type="Proteomes" id="UP000515125">
    <property type="component" value="Unplaced"/>
</dbReference>
<dbReference type="PROSITE" id="PS00927">
    <property type="entry name" value="TREHALASE_1"/>
    <property type="match status" value="1"/>
</dbReference>
<dbReference type="RefSeq" id="XP_026192067.1">
    <property type="nucleotide sequence ID" value="XM_026336282.1"/>
</dbReference>
<keyword evidence="3 4" id="KW-0326">Glycosidase</keyword>
<gene>
    <name evidence="7" type="primary">LOC34618184</name>
</gene>
<dbReference type="SUPFAM" id="SSF48208">
    <property type="entry name" value="Six-hairpin glycosidases"/>
    <property type="match status" value="1"/>
</dbReference>
<dbReference type="InterPro" id="IPR012341">
    <property type="entry name" value="6hp_glycosidase-like_sf"/>
</dbReference>
<comment type="catalytic activity">
    <reaction evidence="4">
        <text>alpha,alpha-trehalose + H2O = alpha-D-glucose + beta-D-glucose</text>
        <dbReference type="Rhea" id="RHEA:32675"/>
        <dbReference type="ChEBI" id="CHEBI:15377"/>
        <dbReference type="ChEBI" id="CHEBI:15903"/>
        <dbReference type="ChEBI" id="CHEBI:16551"/>
        <dbReference type="ChEBI" id="CHEBI:17925"/>
        <dbReference type="EC" id="3.2.1.28"/>
    </reaction>
</comment>
<feature type="region of interest" description="Disordered" evidence="5">
    <location>
        <begin position="402"/>
        <end position="421"/>
    </location>
</feature>
<dbReference type="Pfam" id="PF01204">
    <property type="entry name" value="Trehalase"/>
    <property type="match status" value="1"/>
</dbReference>
<comment type="similarity">
    <text evidence="1 4">Belongs to the glycosyl hydrolase 37 family.</text>
</comment>
<keyword evidence="6" id="KW-1185">Reference proteome</keyword>
<evidence type="ECO:0000256" key="1">
    <source>
        <dbReference type="ARBA" id="ARBA00005615"/>
    </source>
</evidence>
<evidence type="ECO:0000256" key="5">
    <source>
        <dbReference type="SAM" id="MobiDB-lite"/>
    </source>
</evidence>
<dbReference type="InterPro" id="IPR001661">
    <property type="entry name" value="Glyco_hydro_37"/>
</dbReference>
<dbReference type="GO" id="GO:0005993">
    <property type="term" value="P:trehalose catabolic process"/>
    <property type="evidence" value="ECO:0007669"/>
    <property type="project" value="TreeGrafter"/>
</dbReference>
<keyword evidence="2 4" id="KW-0378">Hydrolase</keyword>
<feature type="compositionally biased region" description="Basic and acidic residues" evidence="5">
    <location>
        <begin position="405"/>
        <end position="421"/>
    </location>
</feature>
<dbReference type="OrthoDB" id="3542292at2759"/>
<dbReference type="PANTHER" id="PTHR23403">
    <property type="entry name" value="TREHALASE"/>
    <property type="match status" value="1"/>
</dbReference>
<dbReference type="InterPro" id="IPR008928">
    <property type="entry name" value="6-hairpin_glycosidase_sf"/>
</dbReference>
<dbReference type="GO" id="GO:0004555">
    <property type="term" value="F:alpha,alpha-trehalase activity"/>
    <property type="evidence" value="ECO:0007669"/>
    <property type="project" value="UniProtKB-EC"/>
</dbReference>
<dbReference type="GeneID" id="34618184"/>
<evidence type="ECO:0000313" key="7">
    <source>
        <dbReference type="RefSeq" id="XP_026192067.1"/>
    </source>
</evidence>
<reference evidence="7" key="1">
    <citation type="submission" date="2025-08" db="UniProtKB">
        <authorList>
            <consortium name="RefSeq"/>
        </authorList>
    </citation>
    <scope>IDENTIFICATION</scope>
</reference>
<dbReference type="InterPro" id="IPR018232">
    <property type="entry name" value="Glyco_hydro_37_CS"/>
</dbReference>
<organism evidence="6 7">
    <name type="scientific">Cyclospora cayetanensis</name>
    <dbReference type="NCBI Taxonomy" id="88456"/>
    <lineage>
        <taxon>Eukaryota</taxon>
        <taxon>Sar</taxon>
        <taxon>Alveolata</taxon>
        <taxon>Apicomplexa</taxon>
        <taxon>Conoidasida</taxon>
        <taxon>Coccidia</taxon>
        <taxon>Eucoccidiorida</taxon>
        <taxon>Eimeriorina</taxon>
        <taxon>Eimeriidae</taxon>
        <taxon>Cyclospora</taxon>
    </lineage>
</organism>
<evidence type="ECO:0000256" key="2">
    <source>
        <dbReference type="ARBA" id="ARBA00022801"/>
    </source>
</evidence>
<evidence type="ECO:0000256" key="3">
    <source>
        <dbReference type="ARBA" id="ARBA00023295"/>
    </source>
</evidence>
<proteinExistence type="inferred from homology"/>
<protein>
    <recommendedName>
        <fullName evidence="4">Trehalase</fullName>
        <ecNumber evidence="4">3.2.1.28</ecNumber>
    </recommendedName>
    <alternativeName>
        <fullName evidence="4">Alpha-trehalose glucohydrolase</fullName>
    </alternativeName>
</protein>
<dbReference type="PANTHER" id="PTHR23403:SF1">
    <property type="entry name" value="TREHALASE"/>
    <property type="match status" value="1"/>
</dbReference>
<sequence>MKNADVPSVSDAEEGGTASLDQFVRHDGPVFRGNYKMNLAPCCAPIRFPREESLRSLYGSFDSKDLADLCMRLPIRDVLTQFSNLPPNAPKEKLEALARDCFYDGFPDVVEWVPPDIPKSTLSWLKNSRQDAAHQATELRGNIPQIEQTCKEEFLGNMLALWAALGRKTECTYTPAVLNSREEQPQTEQPQRQPIISSLIPLPFGFIIPGGRFREMYYWDSYWTIRGLLYSGMRTTARGMILNFSDLIKRFGFIPNGTRSYYLTRSQPPVFSMMIAAYYSFTGDTQFIRETYSDMEQEYLYWIEDPNRKLCGVEGSTLCLSRYLGHIALPRTESWLCDVKAASHIDQEDTSASISRLFRSIRAAAESGWDFSSRWVSDSADLADGGVMEQLNTEAFIPVDLNRPPGERTEGERHVGECLEG</sequence>
<dbReference type="EC" id="3.2.1.28" evidence="4"/>
<dbReference type="PRINTS" id="PR00744">
    <property type="entry name" value="GLHYDRLASE37"/>
</dbReference>
<dbReference type="Gene3D" id="1.50.10.10">
    <property type="match status" value="1"/>
</dbReference>
<evidence type="ECO:0000256" key="4">
    <source>
        <dbReference type="RuleBase" id="RU361180"/>
    </source>
</evidence>
<accession>A0A6P6RXF6</accession>
<evidence type="ECO:0000313" key="6">
    <source>
        <dbReference type="Proteomes" id="UP000515125"/>
    </source>
</evidence>
<name>A0A6P6RXF6_9EIME</name>
<dbReference type="AlphaFoldDB" id="A0A6P6RXF6"/>